<sequence length="63" mass="7054">MLNHVVDRLDDTSFTIVNSDLTSCGQNLRRSCSVNRKKPQRGVKAPAIRLPKVSVESRTRACK</sequence>
<reference evidence="1 2" key="1">
    <citation type="submission" date="2018-06" db="EMBL/GenBank/DDBJ databases">
        <authorList>
            <consortium name="Pathogen Informatics"/>
            <person name="Doyle S."/>
        </authorList>
    </citation>
    <scope>NUCLEOTIDE SEQUENCE [LARGE SCALE GENOMIC DNA]</scope>
    <source>
        <strain evidence="1 2">NCTC10764</strain>
    </source>
</reference>
<accession>A0A376KJZ4</accession>
<dbReference type="AlphaFoldDB" id="A0A376KJZ4"/>
<organism evidence="1 2">
    <name type="scientific">Escherichia coli</name>
    <dbReference type="NCBI Taxonomy" id="562"/>
    <lineage>
        <taxon>Bacteria</taxon>
        <taxon>Pseudomonadati</taxon>
        <taxon>Pseudomonadota</taxon>
        <taxon>Gammaproteobacteria</taxon>
        <taxon>Enterobacterales</taxon>
        <taxon>Enterobacteriaceae</taxon>
        <taxon>Escherichia</taxon>
    </lineage>
</organism>
<dbReference type="EMBL" id="UFZL01000005">
    <property type="protein sequence ID" value="STE82280.1"/>
    <property type="molecule type" value="Genomic_DNA"/>
</dbReference>
<gene>
    <name evidence="1" type="ORF">NCTC10764_06359</name>
</gene>
<evidence type="ECO:0000313" key="2">
    <source>
        <dbReference type="Proteomes" id="UP000255201"/>
    </source>
</evidence>
<protein>
    <submittedName>
        <fullName evidence="1">Uncharacterized protein</fullName>
    </submittedName>
</protein>
<name>A0A376KJZ4_ECOLX</name>
<dbReference type="Proteomes" id="UP000255201">
    <property type="component" value="Unassembled WGS sequence"/>
</dbReference>
<proteinExistence type="predicted"/>
<evidence type="ECO:0000313" key="1">
    <source>
        <dbReference type="EMBL" id="STE82280.1"/>
    </source>
</evidence>